<protein>
    <submittedName>
        <fullName evidence="2">Uncharacterized protein</fullName>
    </submittedName>
</protein>
<evidence type="ECO:0000256" key="1">
    <source>
        <dbReference type="SAM" id="MobiDB-lite"/>
    </source>
</evidence>
<dbReference type="AlphaFoldDB" id="A0A8T0GJC0"/>
<comment type="caution">
    <text evidence="2">The sequence shown here is derived from an EMBL/GenBank/DDBJ whole genome shotgun (WGS) entry which is preliminary data.</text>
</comment>
<feature type="compositionally biased region" description="Polar residues" evidence="1">
    <location>
        <begin position="57"/>
        <end position="69"/>
    </location>
</feature>
<proteinExistence type="predicted"/>
<feature type="region of interest" description="Disordered" evidence="1">
    <location>
        <begin position="23"/>
        <end position="69"/>
    </location>
</feature>
<evidence type="ECO:0000313" key="3">
    <source>
        <dbReference type="Proteomes" id="UP000822688"/>
    </source>
</evidence>
<keyword evidence="3" id="KW-1185">Reference proteome</keyword>
<organism evidence="2 3">
    <name type="scientific">Ceratodon purpureus</name>
    <name type="common">Fire moss</name>
    <name type="synonym">Dicranum purpureum</name>
    <dbReference type="NCBI Taxonomy" id="3225"/>
    <lineage>
        <taxon>Eukaryota</taxon>
        <taxon>Viridiplantae</taxon>
        <taxon>Streptophyta</taxon>
        <taxon>Embryophyta</taxon>
        <taxon>Bryophyta</taxon>
        <taxon>Bryophytina</taxon>
        <taxon>Bryopsida</taxon>
        <taxon>Dicranidae</taxon>
        <taxon>Pseudoditrichales</taxon>
        <taxon>Ditrichaceae</taxon>
        <taxon>Ceratodon</taxon>
    </lineage>
</organism>
<name>A0A8T0GJC0_CERPU</name>
<reference evidence="2" key="1">
    <citation type="submission" date="2020-06" db="EMBL/GenBank/DDBJ databases">
        <title>WGS assembly of Ceratodon purpureus strain R40.</title>
        <authorList>
            <person name="Carey S.B."/>
            <person name="Jenkins J."/>
            <person name="Shu S."/>
            <person name="Lovell J.T."/>
            <person name="Sreedasyam A."/>
            <person name="Maumus F."/>
            <person name="Tiley G.P."/>
            <person name="Fernandez-Pozo N."/>
            <person name="Barry K."/>
            <person name="Chen C."/>
            <person name="Wang M."/>
            <person name="Lipzen A."/>
            <person name="Daum C."/>
            <person name="Saski C.A."/>
            <person name="Payton A.C."/>
            <person name="Mcbreen J.C."/>
            <person name="Conrad R.E."/>
            <person name="Kollar L.M."/>
            <person name="Olsson S."/>
            <person name="Huttunen S."/>
            <person name="Landis J.B."/>
            <person name="Wickett N.J."/>
            <person name="Johnson M.G."/>
            <person name="Rensing S.A."/>
            <person name="Grimwood J."/>
            <person name="Schmutz J."/>
            <person name="Mcdaniel S.F."/>
        </authorList>
    </citation>
    <scope>NUCLEOTIDE SEQUENCE</scope>
    <source>
        <strain evidence="2">R40</strain>
    </source>
</reference>
<dbReference type="Proteomes" id="UP000822688">
    <property type="component" value="Chromosome 10"/>
</dbReference>
<accession>A0A8T0GJC0</accession>
<dbReference type="EMBL" id="CM026431">
    <property type="protein sequence ID" value="KAG0558334.1"/>
    <property type="molecule type" value="Genomic_DNA"/>
</dbReference>
<feature type="region of interest" description="Disordered" evidence="1">
    <location>
        <begin position="87"/>
        <end position="113"/>
    </location>
</feature>
<sequence length="113" mass="12864">MRSSNQLNSKISRFLSAPQSCNLCKASKPPRGIPTVKAETPNPRHKLTPLDPANPQDDASANSTPRDSWNTTLYPVPIFPWLVQSRRRCKPRRNGGRDRRSPTFDMNFRPYNS</sequence>
<gene>
    <name evidence="2" type="ORF">KC19_10G020100</name>
</gene>
<evidence type="ECO:0000313" key="2">
    <source>
        <dbReference type="EMBL" id="KAG0558334.1"/>
    </source>
</evidence>